<accession>A0ACC2W0C5</accession>
<keyword evidence="2" id="KW-1185">Reference proteome</keyword>
<evidence type="ECO:0000313" key="1">
    <source>
        <dbReference type="EMBL" id="KAJ9104580.1"/>
    </source>
</evidence>
<reference evidence="1" key="1">
    <citation type="submission" date="2023-04" db="EMBL/GenBank/DDBJ databases">
        <title>Draft Genome sequencing of Naganishia species isolated from polar environments using Oxford Nanopore Technology.</title>
        <authorList>
            <person name="Leo P."/>
            <person name="Venkateswaran K."/>
        </authorList>
    </citation>
    <scope>NUCLEOTIDE SEQUENCE</scope>
    <source>
        <strain evidence="1">MNA-CCFEE 5423</strain>
    </source>
</reference>
<comment type="caution">
    <text evidence="1">The sequence shown here is derived from an EMBL/GenBank/DDBJ whole genome shotgun (WGS) entry which is preliminary data.</text>
</comment>
<protein>
    <submittedName>
        <fullName evidence="1">Uncharacterized protein</fullName>
    </submittedName>
</protein>
<sequence>MSKLRGLPQDEPDVRFSKTLAYLLRHGAEKHGLPMRKDGFVRVSDLLQEPTLKPLSFPQLHNLVESNNKRRFVLFYGVDPTPNRPERKSKQQQGKKNKAQPQQVKILQPETEEKEQGEDESPLVPLEPPPIPLFTTANAPTSLKGTPSPRSATDETNVSSPPEAEWFIRAAQGHSIQTVTTEHLEPVLQADEEGLSKVGEMVHGTKSESWDSIRPRANSTLYIHLSLPTLLSHDPPIPVFVSTNNVVLTPGNSQGIIPPSMFEKVVRLRRELLDRAVPPAAPEQGQQELELELGAAAAVAQPVLEGQEPAAKPKRDRKNREKQPRPKFTEEVIWEHGVAVDPPRTVGVPDLR</sequence>
<proteinExistence type="predicted"/>
<name>A0ACC2W0C5_9TREE</name>
<dbReference type="EMBL" id="JASBWT010000005">
    <property type="protein sequence ID" value="KAJ9104580.1"/>
    <property type="molecule type" value="Genomic_DNA"/>
</dbReference>
<gene>
    <name evidence="1" type="ORF">QFC21_002078</name>
</gene>
<evidence type="ECO:0000313" key="2">
    <source>
        <dbReference type="Proteomes" id="UP001227268"/>
    </source>
</evidence>
<dbReference type="Proteomes" id="UP001227268">
    <property type="component" value="Unassembled WGS sequence"/>
</dbReference>
<organism evidence="1 2">
    <name type="scientific">Naganishia friedmannii</name>
    <dbReference type="NCBI Taxonomy" id="89922"/>
    <lineage>
        <taxon>Eukaryota</taxon>
        <taxon>Fungi</taxon>
        <taxon>Dikarya</taxon>
        <taxon>Basidiomycota</taxon>
        <taxon>Agaricomycotina</taxon>
        <taxon>Tremellomycetes</taxon>
        <taxon>Filobasidiales</taxon>
        <taxon>Filobasidiaceae</taxon>
        <taxon>Naganishia</taxon>
    </lineage>
</organism>